<dbReference type="GO" id="GO:0004843">
    <property type="term" value="F:cysteine-type deubiquitinase activity"/>
    <property type="evidence" value="ECO:0007669"/>
    <property type="project" value="UniProtKB-EC"/>
</dbReference>
<keyword evidence="4" id="KW-0833">Ubl conjugation pathway</keyword>
<evidence type="ECO:0000256" key="7">
    <source>
        <dbReference type="SAM" id="Coils"/>
    </source>
</evidence>
<evidence type="ECO:0000259" key="9">
    <source>
        <dbReference type="Pfam" id="PF12359"/>
    </source>
</evidence>
<keyword evidence="7" id="KW-0175">Coiled coil</keyword>
<dbReference type="PANTHER" id="PTHR13367">
    <property type="entry name" value="UBIQUITIN THIOESTERASE"/>
    <property type="match status" value="1"/>
</dbReference>
<evidence type="ECO:0000256" key="3">
    <source>
        <dbReference type="ARBA" id="ARBA00022670"/>
    </source>
</evidence>
<dbReference type="InterPro" id="IPR046541">
    <property type="entry name" value="DUF6606"/>
</dbReference>
<evidence type="ECO:0000256" key="4">
    <source>
        <dbReference type="ARBA" id="ARBA00022786"/>
    </source>
</evidence>
<dbReference type="EMBL" id="KZ613947">
    <property type="protein sequence ID" value="PMD38770.1"/>
    <property type="molecule type" value="Genomic_DNA"/>
</dbReference>
<dbReference type="Pfam" id="PF12359">
    <property type="entry name" value="DUF3645"/>
    <property type="match status" value="1"/>
</dbReference>
<dbReference type="InterPro" id="IPR051346">
    <property type="entry name" value="OTU_Deubiquitinase"/>
</dbReference>
<feature type="domain" description="DUF6606" evidence="10">
    <location>
        <begin position="17"/>
        <end position="287"/>
    </location>
</feature>
<dbReference type="STRING" id="1149755.A0A2J6RJU1"/>
<organism evidence="11 12">
    <name type="scientific">Hyaloscypha variabilis (strain UAMH 11265 / GT02V1 / F)</name>
    <name type="common">Meliniomyces variabilis</name>
    <dbReference type="NCBI Taxonomy" id="1149755"/>
    <lineage>
        <taxon>Eukaryota</taxon>
        <taxon>Fungi</taxon>
        <taxon>Dikarya</taxon>
        <taxon>Ascomycota</taxon>
        <taxon>Pezizomycotina</taxon>
        <taxon>Leotiomycetes</taxon>
        <taxon>Helotiales</taxon>
        <taxon>Hyaloscyphaceae</taxon>
        <taxon>Hyaloscypha</taxon>
        <taxon>Hyaloscypha variabilis</taxon>
    </lineage>
</organism>
<dbReference type="Pfam" id="PF20255">
    <property type="entry name" value="DUF6606"/>
    <property type="match status" value="1"/>
</dbReference>
<dbReference type="Pfam" id="PF12340">
    <property type="entry name" value="DUF3638"/>
    <property type="match status" value="1"/>
</dbReference>
<protein>
    <recommendedName>
        <fullName evidence="2">ubiquitinyl hydrolase 1</fullName>
        <ecNumber evidence="2">3.4.19.12</ecNumber>
    </recommendedName>
</protein>
<proteinExistence type="predicted"/>
<accession>A0A2J6RJU1</accession>
<name>A0A2J6RJU1_HYAVF</name>
<dbReference type="OrthoDB" id="3182339at2759"/>
<evidence type="ECO:0000256" key="5">
    <source>
        <dbReference type="ARBA" id="ARBA00022801"/>
    </source>
</evidence>
<evidence type="ECO:0000259" key="10">
    <source>
        <dbReference type="Pfam" id="PF20255"/>
    </source>
</evidence>
<reference evidence="11 12" key="1">
    <citation type="submission" date="2016-04" db="EMBL/GenBank/DDBJ databases">
        <title>A degradative enzymes factory behind the ericoid mycorrhizal symbiosis.</title>
        <authorList>
            <consortium name="DOE Joint Genome Institute"/>
            <person name="Martino E."/>
            <person name="Morin E."/>
            <person name="Grelet G."/>
            <person name="Kuo A."/>
            <person name="Kohler A."/>
            <person name="Daghino S."/>
            <person name="Barry K."/>
            <person name="Choi C."/>
            <person name="Cichocki N."/>
            <person name="Clum A."/>
            <person name="Copeland A."/>
            <person name="Hainaut M."/>
            <person name="Haridas S."/>
            <person name="Labutti K."/>
            <person name="Lindquist E."/>
            <person name="Lipzen A."/>
            <person name="Khouja H.-R."/>
            <person name="Murat C."/>
            <person name="Ohm R."/>
            <person name="Olson A."/>
            <person name="Spatafora J."/>
            <person name="Veneault-Fourrey C."/>
            <person name="Henrissat B."/>
            <person name="Grigoriev I."/>
            <person name="Martin F."/>
            <person name="Perotto S."/>
        </authorList>
    </citation>
    <scope>NUCLEOTIDE SEQUENCE [LARGE SCALE GENOMIC DNA]</scope>
    <source>
        <strain evidence="11 12">F</strain>
    </source>
</reference>
<keyword evidence="5" id="KW-0378">Hydrolase</keyword>
<keyword evidence="12" id="KW-1185">Reference proteome</keyword>
<sequence length="3138" mass="355090">MSGTLSKMLPLGVVTYLINHIFLPPKLPQEEDLSFEYESAMLDTVIDCLLKLKGHIGDYNIDAAAAASMIFNLKDVRDNHTISGAVNEKKLREHLGSLYEQGGTIPLHLRAQNCGVLIRKEGSSIHFEVFELSPLNEAVVITKGRLRRSFPGSAFSVERNIFEQPSFLDTLAQTLAKMSHQAAIGTTPQVQKAGRLHDEDRDTTHPKMVTELLVAFLGSVGAPVQVSRLCKNTREEVLWDNARAPWRRSPLWLLIRVALQLLFSRSRARPSINLYKFGEQVFMAYFLGYVLDLSQQHSISADLIYAMNAKIVRRLLKFDSSVDDLSYSYIQNIMQTAQECLETRWSNIMEKDCQYYDLPHLENLAFANDLEVGLPALDQYIIAMRQRHIKKVSLPFQREAELGKYPASSLPTWPSSSTTDNTLFNLKAIEAWVASNLTPWLEHHKNDHLTCGKLAKLIQDYHGHASPLYTANPEAMSIMLLTILELWVACDHSATQICQLLCDYDPGVPKKFLEALVLPLKSQMERLLRVEQYLDSRRTRAAKYPAPHIFQDFGEKTSFLVKYFEQSVEHQNLMKVIEDQAANTKKTKLAEFRKKKEEYKKLMKLHDDAQCEYIEVVTDHFNDFREKQHSYRCKKCSYKNDAAELGVRIFEWPLPSDIQKAQSTVFELKVPHFFSHWRDSTLFLMLDVLKNDYKSKQTPIVQFTFKKYYALSNFYSTRSPSQRIGLLSSNKPHCVTHRKYKLISTSTESDVCLDNGMVYRYYDNSHDCFVTNFEVTSIIANSCTYKLPDCSLSLQPFLSRSATASPNAIIANQSKCPNHLSLEEFKALGMIPLGYCIQWQNILLQLSVPAVDFKIVETCFVILQTIYQAGPPSSNDVRRRGHEVLEEETFARALLRALHDALDRVKENWESSQALSTFISLVSRLLSLTASTEIRDISLAFLADVRSVAFHWVNILKEKIQRAVNHTQRNDLSSKAVEIALICVDSFNLDERYLETILSNPELASVFIQCSIIIQEGELLTRNKANPMLPILHQRWKENSYRCYPILANTIMDNGGKCLDDAIEKSWTAYESGRGWQLVSAQNDYWLMSQTSAQEDVESDPLSVYFNLLTSELLVNGVPLARLPSQYENHPTYSTLLGKCHVEVMPSTIRGMQYSGKKQHAGYTVHFGMITPKSGAKDNKLLVQAVKDGQHYELIPAQIFRGHFPTAFIDDYVHWYDIKNQSVEFRPVKSPWTSSPHNWKLHTSRFSGKWQLKKDGSPLVGIESKTAKVLSLILAPLAAPERTHITYQMSSSSLSIELPMLHLGFKLNSGTSSIKSKQFPGMMLDPCQSLGTLIGFRNKLILVHKTNGSRLLLLPEGEVSCRRNGDHVHVDIDKKTASRAHAYQIDNQLGRLIDNGSLQSKLLLAYLHGLTSFCLPDPFLHRTGTEQALSILNSAAVRSFDRLTEDNVELLGKVAQLTPGRSYYPENERVMQTVSWSSKLSFLAQHAGYYKGVEAIFNHAAKGKIFYPDVVLPQLHHVESNLLERDSIRSSTFRISGFGAEYHTLKEDVEYVARDRHQTSEQALNAFVISSFVYKKGSSLPFAVSTDLTDRMWDFLEQTTQILGPEHPAPLSDLKYDAGLLAASSEFISRHWLTFHQSSSQGSGVHRFHLMMWLSTLAFAPNADLQIIQTLASFFALTALSEISLPASSCFRLQRGIEPEPSELRNIAEAARFSVDHSPEAKLTAGTAESQFDFKKRQQIAFEGKQKDSLKKLVKALEEQWPCRLPMIPTDTSTPSFNDYINVAKVVQELKPLFVAWSDNKQFLEYLGQITDKLSRQLVSPKQMQPSLVTTPELVPHRRSGFVSFDDILACSVPSMLPAANLSIPDLLSPVSVTSETNPQLSKLINRLQDRASSKYAIDYANDLRESDALRCREKVYQLRPNIVDIEKALADYLKRCKAQVEVIYENILLALNAPFGGGKYSEQIAAFSAMAVMVKHWPRICPMLLLQQLTRCRWQKLNNTWKQNIIAYGLALSHLQYAERLLALHKDPVELVKELQNPGHTNWDPFEFPESLLLEIESSITIRKVQEQIAKQMREPPCGKNAVMQLNMGEGKSSVIVPIVAAALADGSRLVRVIVAKPQSRQMLEMLISKLGGLLDRRVYHMPFSRALKLTEVESLEIGEIYRECMTSGGVLLVQPEHILSFKLMGLECLISGKDAVGRSLLSTQHFFDTSSRDIVDESDENFSVKFELIYTMGMQRPIDSSPDRWICIQQVLDLIKFHIPSVKKEFPNSVDVHQAFAGGFPRTRILRFDAEQRLFTLVAEHICATGLNGFPIARQPQSVRRAILRYVSERNLTKEEIDRVENQGPGGFWADSTRSTLLLLRGLLAGGVLAFAFGQKRWKVNYGLDAARKPVTRLAVPYRAKDNPTPRSEFSHPDVVIVLTSLSYYYGGLTNDDLYLAFGHLTKSDQADIEYQLWVKDAPGLEASFHHLIGVNLKDQVQCEMQLFPSLQYSKGAIDYFLSHVVFPREMKEFPHKLSSSGWDIGQTKTHPTTGFSGTNDSRIVLPLSVQHIDLLEQKQTNALVPNYLLQTYNSIALMPPRTKESISDADLLLIEVTKMSPRIQVILDVGAQILELSNLEVARKWLELVRQHDREAVIFFNDSDELSVIDRKGIIEPLQTSSFAKRLDACLVFLDEAHTRGTDLKLPPTSRAAVTLGPNLTKDRMIQACMRMRRLGKGHSVVFCVPEEISNKILAQTQKHFASKIDISDVLIWAINETHVDIRRSMPLWATQGQRFEDQSKLWTEGSRKNGFVMSKGHAEKFLEDESRGLEARYRPTFGTDIRSFIRIDGTKNRNLIKERFEDFNNVEFDSATLQEEQERELAPEIEQERQIQKPALASPAKHGVHRDILMFVSSGKPLLDVNGYKPAFEALRDTSAAAHFDVSQFPRDLLVSEDFSRTVTKAGNSYLSDMFQRPPQWILTSADGGNNNVVNCMMIISPYEAQYFLPILKTSKNVALHLYTPRPNLSFRALDGLDLYTVPVQAQPRIIPRHLVVQLNLFSGQLYLSSFSEYVELCKFLGLAWEKTEEGCIVAADGFIVRSGGSSGVSTSTFTASPVQFLRVLLTKIRRNCEGIDKTHMGKILDGRLLLPADFDEDEEMV</sequence>
<dbReference type="GO" id="GO:0006508">
    <property type="term" value="P:proteolysis"/>
    <property type="evidence" value="ECO:0007669"/>
    <property type="project" value="UniProtKB-KW"/>
</dbReference>
<evidence type="ECO:0000313" key="12">
    <source>
        <dbReference type="Proteomes" id="UP000235786"/>
    </source>
</evidence>
<evidence type="ECO:0000259" key="8">
    <source>
        <dbReference type="Pfam" id="PF12340"/>
    </source>
</evidence>
<keyword evidence="3" id="KW-0645">Protease</keyword>
<dbReference type="InterPro" id="IPR022099">
    <property type="entry name" value="DUF3638"/>
</dbReference>
<evidence type="ECO:0000256" key="6">
    <source>
        <dbReference type="ARBA" id="ARBA00022807"/>
    </source>
</evidence>
<evidence type="ECO:0000256" key="1">
    <source>
        <dbReference type="ARBA" id="ARBA00000707"/>
    </source>
</evidence>
<dbReference type="InterPro" id="IPR022105">
    <property type="entry name" value="DUF3645"/>
</dbReference>
<evidence type="ECO:0000313" key="11">
    <source>
        <dbReference type="EMBL" id="PMD38770.1"/>
    </source>
</evidence>
<feature type="domain" description="DUF3638" evidence="8">
    <location>
        <begin position="2041"/>
        <end position="2264"/>
    </location>
</feature>
<feature type="domain" description="DUF3645" evidence="9">
    <location>
        <begin position="2390"/>
        <end position="2422"/>
    </location>
</feature>
<dbReference type="PANTHER" id="PTHR13367:SF34">
    <property type="match status" value="1"/>
</dbReference>
<evidence type="ECO:0000256" key="2">
    <source>
        <dbReference type="ARBA" id="ARBA00012759"/>
    </source>
</evidence>
<comment type="catalytic activity">
    <reaction evidence="1">
        <text>Thiol-dependent hydrolysis of ester, thioester, amide, peptide and isopeptide bonds formed by the C-terminal Gly of ubiquitin (a 76-residue protein attached to proteins as an intracellular targeting signal).</text>
        <dbReference type="EC" id="3.4.19.12"/>
    </reaction>
</comment>
<feature type="coiled-coil region" evidence="7">
    <location>
        <begin position="582"/>
        <end position="612"/>
    </location>
</feature>
<gene>
    <name evidence="11" type="ORF">L207DRAFT_584164</name>
</gene>
<dbReference type="EC" id="3.4.19.12" evidence="2"/>
<keyword evidence="6" id="KW-0788">Thiol protease</keyword>
<dbReference type="Proteomes" id="UP000235786">
    <property type="component" value="Unassembled WGS sequence"/>
</dbReference>